<dbReference type="InterPro" id="IPR050682">
    <property type="entry name" value="ModA/WtpA"/>
</dbReference>
<dbReference type="Pfam" id="PF13531">
    <property type="entry name" value="SBP_bac_11"/>
    <property type="match status" value="1"/>
</dbReference>
<accession>A0ABS4K7J1</accession>
<dbReference type="InterPro" id="IPR041879">
    <property type="entry name" value="YvgL-like_PBP2"/>
</dbReference>
<protein>
    <submittedName>
        <fullName evidence="5">Molybdate transport system substrate-binding protein</fullName>
    </submittedName>
</protein>
<dbReference type="PIRSF" id="PIRSF004846">
    <property type="entry name" value="ModA"/>
    <property type="match status" value="1"/>
</dbReference>
<dbReference type="Gene3D" id="3.40.190.10">
    <property type="entry name" value="Periplasmic binding protein-like II"/>
    <property type="match status" value="2"/>
</dbReference>
<proteinExistence type="inferred from homology"/>
<evidence type="ECO:0000256" key="3">
    <source>
        <dbReference type="ARBA" id="ARBA00022729"/>
    </source>
</evidence>
<dbReference type="InterPro" id="IPR005950">
    <property type="entry name" value="ModA"/>
</dbReference>
<dbReference type="PANTHER" id="PTHR30632">
    <property type="entry name" value="MOLYBDATE-BINDING PERIPLASMIC PROTEIN"/>
    <property type="match status" value="1"/>
</dbReference>
<dbReference type="RefSeq" id="WP_209649891.1">
    <property type="nucleotide sequence ID" value="NZ_JAGGLL010000037.1"/>
</dbReference>
<sequence>MKKTLKITFILLACTCLYFSVGCNNQAKSQTVNLNISAAASLKDSLEEVKKIYEAENSKISLTINYGSSGALQQQIEHGADVDMFLSAAPKQMNALENKDLLLKDSRKDLLLNEIVLIVHKDNSFISSFSDLTLDKASHIALGEPKSVPVGEYAEEVLKSLGILDVIKSKAVYGKDVKEVLTWVETGNADAGIVYGTDEKVSTKVKVIATASSDSHKPVTYPIAILKASKKTDAAKEFMNFLNSEKAKNTFEKYGFKTTLK</sequence>
<dbReference type="SUPFAM" id="SSF53850">
    <property type="entry name" value="Periplasmic binding protein-like II"/>
    <property type="match status" value="1"/>
</dbReference>
<evidence type="ECO:0000256" key="1">
    <source>
        <dbReference type="ARBA" id="ARBA00009175"/>
    </source>
</evidence>
<reference evidence="5 6" key="1">
    <citation type="submission" date="2021-03" db="EMBL/GenBank/DDBJ databases">
        <title>Genomic Encyclopedia of Type Strains, Phase IV (KMG-IV): sequencing the most valuable type-strain genomes for metagenomic binning, comparative biology and taxonomic classification.</title>
        <authorList>
            <person name="Goeker M."/>
        </authorList>
    </citation>
    <scope>NUCLEOTIDE SEQUENCE [LARGE SCALE GENOMIC DNA]</scope>
    <source>
        <strain evidence="5 6">DSM 28650</strain>
    </source>
</reference>
<comment type="caution">
    <text evidence="5">The sequence shown here is derived from an EMBL/GenBank/DDBJ whole genome shotgun (WGS) entry which is preliminary data.</text>
</comment>
<evidence type="ECO:0000313" key="6">
    <source>
        <dbReference type="Proteomes" id="UP001519308"/>
    </source>
</evidence>
<keyword evidence="6" id="KW-1185">Reference proteome</keyword>
<dbReference type="PANTHER" id="PTHR30632:SF0">
    <property type="entry name" value="SULFATE-BINDING PROTEIN"/>
    <property type="match status" value="1"/>
</dbReference>
<dbReference type="Proteomes" id="UP001519308">
    <property type="component" value="Unassembled WGS sequence"/>
</dbReference>
<evidence type="ECO:0000313" key="5">
    <source>
        <dbReference type="EMBL" id="MBP2023748.1"/>
    </source>
</evidence>
<dbReference type="NCBIfam" id="TIGR01256">
    <property type="entry name" value="modA"/>
    <property type="match status" value="1"/>
</dbReference>
<keyword evidence="3 4" id="KW-0732">Signal</keyword>
<feature type="signal peptide" evidence="4">
    <location>
        <begin position="1"/>
        <end position="27"/>
    </location>
</feature>
<dbReference type="PROSITE" id="PS51257">
    <property type="entry name" value="PROKAR_LIPOPROTEIN"/>
    <property type="match status" value="1"/>
</dbReference>
<evidence type="ECO:0000256" key="4">
    <source>
        <dbReference type="SAM" id="SignalP"/>
    </source>
</evidence>
<dbReference type="CDD" id="cd13537">
    <property type="entry name" value="PBP2_YvgL_like"/>
    <property type="match status" value="1"/>
</dbReference>
<comment type="similarity">
    <text evidence="1">Belongs to the bacterial solute-binding protein ModA family.</text>
</comment>
<gene>
    <name evidence="5" type="ORF">J2Z44_003590</name>
</gene>
<dbReference type="EMBL" id="JAGGLL010000037">
    <property type="protein sequence ID" value="MBP2023748.1"/>
    <property type="molecule type" value="Genomic_DNA"/>
</dbReference>
<name>A0ABS4K7J1_9CLOT</name>
<feature type="chain" id="PRO_5046031838" evidence="4">
    <location>
        <begin position="28"/>
        <end position="261"/>
    </location>
</feature>
<keyword evidence="2" id="KW-0479">Metal-binding</keyword>
<evidence type="ECO:0000256" key="2">
    <source>
        <dbReference type="ARBA" id="ARBA00022723"/>
    </source>
</evidence>
<organism evidence="5 6">
    <name type="scientific">Clostridium punense</name>
    <dbReference type="NCBI Taxonomy" id="1054297"/>
    <lineage>
        <taxon>Bacteria</taxon>
        <taxon>Bacillati</taxon>
        <taxon>Bacillota</taxon>
        <taxon>Clostridia</taxon>
        <taxon>Eubacteriales</taxon>
        <taxon>Clostridiaceae</taxon>
        <taxon>Clostridium</taxon>
    </lineage>
</organism>